<evidence type="ECO:0000313" key="2">
    <source>
        <dbReference type="Proteomes" id="UP001412067"/>
    </source>
</evidence>
<gene>
    <name evidence="1" type="ORF">KSP40_PGU018510</name>
</gene>
<evidence type="ECO:0000313" key="1">
    <source>
        <dbReference type="EMBL" id="KAK8959329.1"/>
    </source>
</evidence>
<keyword evidence="2" id="KW-1185">Reference proteome</keyword>
<dbReference type="Proteomes" id="UP001412067">
    <property type="component" value="Unassembled WGS sequence"/>
</dbReference>
<organism evidence="1 2">
    <name type="scientific">Platanthera guangdongensis</name>
    <dbReference type="NCBI Taxonomy" id="2320717"/>
    <lineage>
        <taxon>Eukaryota</taxon>
        <taxon>Viridiplantae</taxon>
        <taxon>Streptophyta</taxon>
        <taxon>Embryophyta</taxon>
        <taxon>Tracheophyta</taxon>
        <taxon>Spermatophyta</taxon>
        <taxon>Magnoliopsida</taxon>
        <taxon>Liliopsida</taxon>
        <taxon>Asparagales</taxon>
        <taxon>Orchidaceae</taxon>
        <taxon>Orchidoideae</taxon>
        <taxon>Orchideae</taxon>
        <taxon>Orchidinae</taxon>
        <taxon>Platanthera</taxon>
    </lineage>
</organism>
<dbReference type="EMBL" id="JBBWWR010000012">
    <property type="protein sequence ID" value="KAK8959329.1"/>
    <property type="molecule type" value="Genomic_DNA"/>
</dbReference>
<proteinExistence type="predicted"/>
<comment type="caution">
    <text evidence="1">The sequence shown here is derived from an EMBL/GenBank/DDBJ whole genome shotgun (WGS) entry which is preliminary data.</text>
</comment>
<reference evidence="1 2" key="1">
    <citation type="journal article" date="2022" name="Nat. Plants">
        <title>Genomes of leafy and leafless Platanthera orchids illuminate the evolution of mycoheterotrophy.</title>
        <authorList>
            <person name="Li M.H."/>
            <person name="Liu K.W."/>
            <person name="Li Z."/>
            <person name="Lu H.C."/>
            <person name="Ye Q.L."/>
            <person name="Zhang D."/>
            <person name="Wang J.Y."/>
            <person name="Li Y.F."/>
            <person name="Zhong Z.M."/>
            <person name="Liu X."/>
            <person name="Yu X."/>
            <person name="Liu D.K."/>
            <person name="Tu X.D."/>
            <person name="Liu B."/>
            <person name="Hao Y."/>
            <person name="Liao X.Y."/>
            <person name="Jiang Y.T."/>
            <person name="Sun W.H."/>
            <person name="Chen J."/>
            <person name="Chen Y.Q."/>
            <person name="Ai Y."/>
            <person name="Zhai J.W."/>
            <person name="Wu S.S."/>
            <person name="Zhou Z."/>
            <person name="Hsiao Y.Y."/>
            <person name="Wu W.L."/>
            <person name="Chen Y.Y."/>
            <person name="Lin Y.F."/>
            <person name="Hsu J.L."/>
            <person name="Li C.Y."/>
            <person name="Wang Z.W."/>
            <person name="Zhao X."/>
            <person name="Zhong W.Y."/>
            <person name="Ma X.K."/>
            <person name="Ma L."/>
            <person name="Huang J."/>
            <person name="Chen G.Z."/>
            <person name="Huang M.Z."/>
            <person name="Huang L."/>
            <person name="Peng D.H."/>
            <person name="Luo Y.B."/>
            <person name="Zou S.Q."/>
            <person name="Chen S.P."/>
            <person name="Lan S."/>
            <person name="Tsai W.C."/>
            <person name="Van de Peer Y."/>
            <person name="Liu Z.J."/>
        </authorList>
    </citation>
    <scope>NUCLEOTIDE SEQUENCE [LARGE SCALE GENOMIC DNA]</scope>
    <source>
        <strain evidence="1">Lor288</strain>
    </source>
</reference>
<name>A0ABR2M6Y2_9ASPA</name>
<accession>A0ABR2M6Y2</accession>
<protein>
    <submittedName>
        <fullName evidence="1">Pentatricopeptide repeat-containing protein</fullName>
    </submittedName>
</protein>
<sequence length="72" mass="8381">MRQMDQMWNVVEKMRIESFITLETVAKIMRRLAGSGRCRNAINFFDDLERIGFTKDTASINILQRVKGQTCP</sequence>